<feature type="domain" description="Nudix hydrolase" evidence="3">
    <location>
        <begin position="104"/>
        <end position="237"/>
    </location>
</feature>
<proteinExistence type="predicted"/>
<dbReference type="GO" id="GO:0006203">
    <property type="term" value="P:dGTP catabolic process"/>
    <property type="evidence" value="ECO:0007669"/>
    <property type="project" value="TreeGrafter"/>
</dbReference>
<dbReference type="InterPro" id="IPR000086">
    <property type="entry name" value="NUDIX_hydrolase_dom"/>
</dbReference>
<keyword evidence="1" id="KW-0378">Hydrolase</keyword>
<feature type="region of interest" description="Disordered" evidence="2">
    <location>
        <begin position="233"/>
        <end position="254"/>
    </location>
</feature>
<dbReference type="PROSITE" id="PS51462">
    <property type="entry name" value="NUDIX"/>
    <property type="match status" value="1"/>
</dbReference>
<dbReference type="InterPro" id="IPR020084">
    <property type="entry name" value="NUDIX_hydrolase_CS"/>
</dbReference>
<evidence type="ECO:0000259" key="3">
    <source>
        <dbReference type="PROSITE" id="PS51462"/>
    </source>
</evidence>
<reference evidence="4" key="1">
    <citation type="submission" date="2021-01" db="EMBL/GenBank/DDBJ databases">
        <authorList>
            <person name="Corre E."/>
            <person name="Pelletier E."/>
            <person name="Niang G."/>
            <person name="Scheremetjew M."/>
            <person name="Finn R."/>
            <person name="Kale V."/>
            <person name="Holt S."/>
            <person name="Cochrane G."/>
            <person name="Meng A."/>
            <person name="Brown T."/>
            <person name="Cohen L."/>
        </authorList>
    </citation>
    <scope>NUCLEOTIDE SEQUENCE</scope>
    <source>
        <strain evidence="4">Pop2</strain>
    </source>
</reference>
<dbReference type="InterPro" id="IPR015797">
    <property type="entry name" value="NUDIX_hydrolase-like_dom_sf"/>
</dbReference>
<feature type="compositionally biased region" description="Polar residues" evidence="2">
    <location>
        <begin position="36"/>
        <end position="49"/>
    </location>
</feature>
<dbReference type="FunFam" id="3.90.79.10:FF:000060">
    <property type="entry name" value="Nudix hydrolase 1"/>
    <property type="match status" value="1"/>
</dbReference>
<feature type="region of interest" description="Disordered" evidence="2">
    <location>
        <begin position="35"/>
        <end position="99"/>
    </location>
</feature>
<gene>
    <name evidence="4" type="ORF">DBRI1063_LOCUS3347</name>
</gene>
<sequence>MEEWLDLSPSNGAGAGEELASSSIAIAAMATSTTAVTKNQNNIQNSTRAGNGGEEETERQNTGLLPKSFVDGTGEGGREKESITPLPTPSSSLTTVKPKQPSVHVRVGVGVLVKDPLDPHKVFAGIRKGSHGSNTLALPGGHLELQESWSQCATREVYEETGLRITNVVFGHVTNDKMPSENKHYVTIFMMGTCVQPNARPQNLEPHKCEGWSSYGWDELRNMIQAEQKEKDIEVEGEQGMKKKRKNPGTKSLPRLFGPLRHLVEDEPTQVLNFLKL</sequence>
<organism evidence="4">
    <name type="scientific">Ditylum brightwellii</name>
    <dbReference type="NCBI Taxonomy" id="49249"/>
    <lineage>
        <taxon>Eukaryota</taxon>
        <taxon>Sar</taxon>
        <taxon>Stramenopiles</taxon>
        <taxon>Ochrophyta</taxon>
        <taxon>Bacillariophyta</taxon>
        <taxon>Mediophyceae</taxon>
        <taxon>Lithodesmiophycidae</taxon>
        <taxon>Lithodesmiales</taxon>
        <taxon>Lithodesmiaceae</taxon>
        <taxon>Ditylum</taxon>
    </lineage>
</organism>
<dbReference type="CDD" id="cd04678">
    <property type="entry name" value="NUDIX_MTH2_Nudt15"/>
    <property type="match status" value="1"/>
</dbReference>
<dbReference type="EMBL" id="HBGN01005149">
    <property type="protein sequence ID" value="CAD9316940.1"/>
    <property type="molecule type" value="Transcribed_RNA"/>
</dbReference>
<dbReference type="GO" id="GO:0005829">
    <property type="term" value="C:cytosol"/>
    <property type="evidence" value="ECO:0007669"/>
    <property type="project" value="TreeGrafter"/>
</dbReference>
<dbReference type="PANTHER" id="PTHR16099">
    <property type="entry name" value="8-OXO-DGTP DIPHOSPHATES NUDT15"/>
    <property type="match status" value="1"/>
</dbReference>
<evidence type="ECO:0000256" key="1">
    <source>
        <dbReference type="ARBA" id="ARBA00022801"/>
    </source>
</evidence>
<dbReference type="PROSITE" id="PS00893">
    <property type="entry name" value="NUDIX_BOX"/>
    <property type="match status" value="1"/>
</dbReference>
<protein>
    <recommendedName>
        <fullName evidence="3">Nudix hydrolase domain-containing protein</fullName>
    </recommendedName>
</protein>
<dbReference type="AlphaFoldDB" id="A0A7S1YR91"/>
<evidence type="ECO:0000256" key="2">
    <source>
        <dbReference type="SAM" id="MobiDB-lite"/>
    </source>
</evidence>
<dbReference type="Pfam" id="PF00293">
    <property type="entry name" value="NUDIX"/>
    <property type="match status" value="1"/>
</dbReference>
<dbReference type="GO" id="GO:0035539">
    <property type="term" value="F:8-oxo-7,8-dihydrodeoxyguanosine triphosphate pyrophosphatase activity"/>
    <property type="evidence" value="ECO:0007669"/>
    <property type="project" value="TreeGrafter"/>
</dbReference>
<dbReference type="SUPFAM" id="SSF55811">
    <property type="entry name" value="Nudix"/>
    <property type="match status" value="1"/>
</dbReference>
<accession>A0A7S1YR91</accession>
<name>A0A7S1YR91_9STRA</name>
<evidence type="ECO:0000313" key="4">
    <source>
        <dbReference type="EMBL" id="CAD9316940.1"/>
    </source>
</evidence>
<dbReference type="Gene3D" id="3.90.79.10">
    <property type="entry name" value="Nucleoside Triphosphate Pyrophosphohydrolase"/>
    <property type="match status" value="1"/>
</dbReference>
<dbReference type="PANTHER" id="PTHR16099:SF5">
    <property type="entry name" value="NUCLEOTIDE TRIPHOSPHATE DIPHOSPHATASE NUDT15"/>
    <property type="match status" value="1"/>
</dbReference>